<accession>A0A4R7VFJ8</accession>
<dbReference type="EMBL" id="SOCP01000009">
    <property type="protein sequence ID" value="TDV47887.1"/>
    <property type="molecule type" value="Genomic_DNA"/>
</dbReference>
<dbReference type="AlphaFoldDB" id="A0A4R7VFJ8"/>
<evidence type="ECO:0000313" key="3">
    <source>
        <dbReference type="Proteomes" id="UP000294927"/>
    </source>
</evidence>
<dbReference type="InterPro" id="IPR009081">
    <property type="entry name" value="PP-bd_ACP"/>
</dbReference>
<proteinExistence type="predicted"/>
<dbReference type="PROSITE" id="PS50075">
    <property type="entry name" value="CARRIER"/>
    <property type="match status" value="1"/>
</dbReference>
<feature type="domain" description="Carrier" evidence="1">
    <location>
        <begin position="2"/>
        <end position="80"/>
    </location>
</feature>
<comment type="caution">
    <text evidence="2">The sequence shown here is derived from an EMBL/GenBank/DDBJ whole genome shotgun (WGS) entry which is preliminary data.</text>
</comment>
<dbReference type="RefSeq" id="WP_133905177.1">
    <property type="nucleotide sequence ID" value="NZ_SOCP01000009.1"/>
</dbReference>
<dbReference type="Gene3D" id="1.10.1200.10">
    <property type="entry name" value="ACP-like"/>
    <property type="match status" value="1"/>
</dbReference>
<keyword evidence="3" id="KW-1185">Reference proteome</keyword>
<dbReference type="InterPro" id="IPR036736">
    <property type="entry name" value="ACP-like_sf"/>
</dbReference>
<reference evidence="2 3" key="1">
    <citation type="submission" date="2019-03" db="EMBL/GenBank/DDBJ databases">
        <title>Genomic Encyclopedia of Archaeal and Bacterial Type Strains, Phase II (KMG-II): from individual species to whole genera.</title>
        <authorList>
            <person name="Goeker M."/>
        </authorList>
    </citation>
    <scope>NUCLEOTIDE SEQUENCE [LARGE SCALE GENOMIC DNA]</scope>
    <source>
        <strain evidence="2 3">DSM 45499</strain>
    </source>
</reference>
<dbReference type="OrthoDB" id="2625323at2"/>
<protein>
    <recommendedName>
        <fullName evidence="1">Carrier domain-containing protein</fullName>
    </recommendedName>
</protein>
<evidence type="ECO:0000259" key="1">
    <source>
        <dbReference type="PROSITE" id="PS50075"/>
    </source>
</evidence>
<gene>
    <name evidence="2" type="ORF">CLV71_109122</name>
</gene>
<evidence type="ECO:0000313" key="2">
    <source>
        <dbReference type="EMBL" id="TDV47887.1"/>
    </source>
</evidence>
<dbReference type="Proteomes" id="UP000294927">
    <property type="component" value="Unassembled WGS sequence"/>
</dbReference>
<dbReference type="SUPFAM" id="SSF47336">
    <property type="entry name" value="ACP-like"/>
    <property type="match status" value="1"/>
</dbReference>
<sequence length="81" mass="9076">MSNAQTITRYIVTEFLPDVHESELESDYDLLKNGVIDSLALLRVVDWIAAEFEVSVEDLDLSPDNFRTVENIDAMVASAKS</sequence>
<organism evidence="2 3">
    <name type="scientific">Actinophytocola oryzae</name>
    <dbReference type="NCBI Taxonomy" id="502181"/>
    <lineage>
        <taxon>Bacteria</taxon>
        <taxon>Bacillati</taxon>
        <taxon>Actinomycetota</taxon>
        <taxon>Actinomycetes</taxon>
        <taxon>Pseudonocardiales</taxon>
        <taxon>Pseudonocardiaceae</taxon>
    </lineage>
</organism>
<name>A0A4R7VFJ8_9PSEU</name>